<dbReference type="SUPFAM" id="SSF52833">
    <property type="entry name" value="Thioredoxin-like"/>
    <property type="match status" value="1"/>
</dbReference>
<reference evidence="5" key="1">
    <citation type="submission" date="2014-05" db="EMBL/GenBank/DDBJ databases">
        <title>Diverse strategies conferring extreme cadmium (Cd) tolerance in the dark septate endophyte (DSE), Exophiala pisciphila: evidence from RNA-seq data.</title>
        <authorList>
            <person name="Zhao D."/>
        </authorList>
    </citation>
    <scope>NUCLEOTIDE SEQUENCE</scope>
    <source>
        <strain evidence="5">H93</strain>
    </source>
</reference>
<dbReference type="PANTHER" id="PTHR44051:SF8">
    <property type="entry name" value="GLUTATHIONE S-TRANSFERASE GSTA"/>
    <property type="match status" value="1"/>
</dbReference>
<reference evidence="5" key="2">
    <citation type="journal article" date="2015" name="PLoS ONE">
        <title>Identification of Glutathione S-Transferase (GST) Genes from a Dark Septate Endophytic Fungus (Exophiala pisciphila) and Their Expression Patterns under Varied Metals Stress.</title>
        <authorList>
            <person name="Shen M."/>
            <person name="Zhao D.K."/>
            <person name="Qiao Q."/>
            <person name="Liu L."/>
            <person name="Wang J.L."/>
            <person name="Cao G.H."/>
            <person name="Li T."/>
            <person name="Zhao Z.W."/>
        </authorList>
    </citation>
    <scope>NUCLEOTIDE SEQUENCE</scope>
    <source>
        <strain evidence="5">H93</strain>
    </source>
</reference>
<name>A0A077CYR0_9EURO</name>
<proteinExistence type="evidence at transcript level"/>
<sequence length="256" mass="29050">MASQPHLKLYTDSTPNGIKVSMALEELGLAYEVEHIDISTLRQKESWFLEINPNGRIPALIDTYDDSHPIRIFEGGSILQYLVERYDPEHKLSFPKGSREFWDCNNWLFFQHGGIGPMQGQAAHFSRYAPTKIPYAIDRYVNETKRLYKVLDTQLARSTSGFLVGDHISIADVAALSWVIFGPYVDVELSQFPSLQKWEVMMSARPGISRGFHVPKQLGIKSGDPAAVEAYAKHNTDWILKGMEADKQNFSKENKD</sequence>
<dbReference type="InterPro" id="IPR010987">
    <property type="entry name" value="Glutathione-S-Trfase_C-like"/>
</dbReference>
<dbReference type="SFLD" id="SFLDG01151">
    <property type="entry name" value="Main.2:_Nu-like"/>
    <property type="match status" value="1"/>
</dbReference>
<dbReference type="Pfam" id="PF02798">
    <property type="entry name" value="GST_N"/>
    <property type="match status" value="1"/>
</dbReference>
<dbReference type="InterPro" id="IPR036282">
    <property type="entry name" value="Glutathione-S-Trfase_C_sf"/>
</dbReference>
<dbReference type="EC" id="2.5.1.18" evidence="5"/>
<dbReference type="SFLD" id="SFLDG00358">
    <property type="entry name" value="Main_(cytGST)"/>
    <property type="match status" value="1"/>
</dbReference>
<dbReference type="GO" id="GO:0004364">
    <property type="term" value="F:glutathione transferase activity"/>
    <property type="evidence" value="ECO:0007669"/>
    <property type="project" value="UniProtKB-EC"/>
</dbReference>
<feature type="domain" description="GST N-terminal" evidence="3">
    <location>
        <begin position="4"/>
        <end position="90"/>
    </location>
</feature>
<protein>
    <submittedName>
        <fullName evidence="5">Ure2p8</fullName>
        <ecNumber evidence="5">2.5.1.18</ecNumber>
    </submittedName>
</protein>
<dbReference type="InterPro" id="IPR004046">
    <property type="entry name" value="GST_C"/>
</dbReference>
<evidence type="ECO:0000313" key="5">
    <source>
        <dbReference type="EMBL" id="AIL25480.1"/>
    </source>
</evidence>
<dbReference type="Pfam" id="PF00043">
    <property type="entry name" value="GST_C"/>
    <property type="match status" value="1"/>
</dbReference>
<dbReference type="EMBL" id="KJ862280">
    <property type="protein sequence ID" value="AIL25480.1"/>
    <property type="molecule type" value="mRNA"/>
</dbReference>
<evidence type="ECO:0000259" key="4">
    <source>
        <dbReference type="PROSITE" id="PS50405"/>
    </source>
</evidence>
<dbReference type="AlphaFoldDB" id="A0A077CYR0"/>
<dbReference type="SFLD" id="SFLDS00019">
    <property type="entry name" value="Glutathione_Transferase_(cytos"/>
    <property type="match status" value="1"/>
</dbReference>
<keyword evidence="5" id="KW-0808">Transferase</keyword>
<evidence type="ECO:0000259" key="3">
    <source>
        <dbReference type="PROSITE" id="PS50404"/>
    </source>
</evidence>
<dbReference type="SUPFAM" id="SSF47616">
    <property type="entry name" value="GST C-terminal domain-like"/>
    <property type="match status" value="1"/>
</dbReference>
<dbReference type="PROSITE" id="PS50405">
    <property type="entry name" value="GST_CTER"/>
    <property type="match status" value="1"/>
</dbReference>
<comment type="similarity">
    <text evidence="1 2">Belongs to the GST superfamily.</text>
</comment>
<dbReference type="Gene3D" id="1.20.1050.10">
    <property type="match status" value="1"/>
</dbReference>
<evidence type="ECO:0000256" key="2">
    <source>
        <dbReference type="RuleBase" id="RU003494"/>
    </source>
</evidence>
<dbReference type="InterPro" id="IPR004045">
    <property type="entry name" value="Glutathione_S-Trfase_N"/>
</dbReference>
<dbReference type="PROSITE" id="PS50404">
    <property type="entry name" value="GST_NTER"/>
    <property type="match status" value="1"/>
</dbReference>
<evidence type="ECO:0000256" key="1">
    <source>
        <dbReference type="ARBA" id="ARBA00007409"/>
    </source>
</evidence>
<accession>A0A077CYR0</accession>
<dbReference type="CDD" id="cd03048">
    <property type="entry name" value="GST_N_Ure2p_like"/>
    <property type="match status" value="1"/>
</dbReference>
<dbReference type="PANTHER" id="PTHR44051">
    <property type="entry name" value="GLUTATHIONE S-TRANSFERASE-RELATED"/>
    <property type="match status" value="1"/>
</dbReference>
<dbReference type="Gene3D" id="3.40.30.10">
    <property type="entry name" value="Glutaredoxin"/>
    <property type="match status" value="1"/>
</dbReference>
<feature type="domain" description="GST C-terminal" evidence="4">
    <location>
        <begin position="97"/>
        <end position="222"/>
    </location>
</feature>
<organism evidence="5">
    <name type="scientific">Exophiala pisciphila</name>
    <dbReference type="NCBI Taxonomy" id="86051"/>
    <lineage>
        <taxon>Eukaryota</taxon>
        <taxon>Fungi</taxon>
        <taxon>Dikarya</taxon>
        <taxon>Ascomycota</taxon>
        <taxon>Pezizomycotina</taxon>
        <taxon>Eurotiomycetes</taxon>
        <taxon>Chaetothyriomycetidae</taxon>
        <taxon>Chaetothyriales</taxon>
        <taxon>Herpotrichiellaceae</taxon>
        <taxon>Exophiala</taxon>
    </lineage>
</organism>
<dbReference type="InterPro" id="IPR040079">
    <property type="entry name" value="Glutathione_S-Trfase"/>
</dbReference>
<dbReference type="InterPro" id="IPR036249">
    <property type="entry name" value="Thioredoxin-like_sf"/>
</dbReference>